<organism evidence="3 4">
    <name type="scientific">Schistosoma margrebowiei</name>
    <dbReference type="NCBI Taxonomy" id="48269"/>
    <lineage>
        <taxon>Eukaryota</taxon>
        <taxon>Metazoa</taxon>
        <taxon>Spiralia</taxon>
        <taxon>Lophotrochozoa</taxon>
        <taxon>Platyhelminthes</taxon>
        <taxon>Trematoda</taxon>
        <taxon>Digenea</taxon>
        <taxon>Strigeidida</taxon>
        <taxon>Schistosomatoidea</taxon>
        <taxon>Schistosomatidae</taxon>
        <taxon>Schistosoma</taxon>
    </lineage>
</organism>
<evidence type="ECO:0000313" key="3">
    <source>
        <dbReference type="EMBL" id="VDO50008.1"/>
    </source>
</evidence>
<dbReference type="EMBL" id="UZAI01000213">
    <property type="protein sequence ID" value="VDO50008.1"/>
    <property type="molecule type" value="Genomic_DNA"/>
</dbReference>
<dbReference type="Proteomes" id="UP000277204">
    <property type="component" value="Unassembled WGS sequence"/>
</dbReference>
<feature type="coiled-coil region" evidence="1">
    <location>
        <begin position="51"/>
        <end position="78"/>
    </location>
</feature>
<evidence type="ECO:0000256" key="2">
    <source>
        <dbReference type="SAM" id="MobiDB-lite"/>
    </source>
</evidence>
<name>A0A3P7ZAT2_9TREM</name>
<feature type="compositionally biased region" description="Basic and acidic residues" evidence="2">
    <location>
        <begin position="1"/>
        <end position="30"/>
    </location>
</feature>
<gene>
    <name evidence="3" type="ORF">SMRZ_LOCUS1038</name>
</gene>
<dbReference type="AlphaFoldDB" id="A0A3P7ZAT2"/>
<proteinExistence type="predicted"/>
<protein>
    <submittedName>
        <fullName evidence="3">Uncharacterized protein</fullName>
    </submittedName>
</protein>
<keyword evidence="4" id="KW-1185">Reference proteome</keyword>
<evidence type="ECO:0000313" key="4">
    <source>
        <dbReference type="Proteomes" id="UP000277204"/>
    </source>
</evidence>
<sequence>MFLDKVRKSPTLEKPLDDVKSSDLLEEKTSTRSSSKPENNVIGKLFKQSDVEQIQMKLSKLQSELSQLRIEESTIQNNTVYHNNNNDNNNPETNELNNRIKLLESELNKMWTMAYLLTSESNQNELTSRNNITTNNVYLNSFVTLPKSSSDRVKYANLSKSNKNPKYFSYEFSRQNSPHQKRERRFSLPSKDIDLKQILSGDNFNHVNGTTTVGSEFDSCEEFVDSPRKLINSSKKNEIFVLVIVRKP</sequence>
<accession>A0A3P7ZAT2</accession>
<keyword evidence="1" id="KW-0175">Coiled coil</keyword>
<reference evidence="3 4" key="1">
    <citation type="submission" date="2018-11" db="EMBL/GenBank/DDBJ databases">
        <authorList>
            <consortium name="Pathogen Informatics"/>
        </authorList>
    </citation>
    <scope>NUCLEOTIDE SEQUENCE [LARGE SCALE GENOMIC DNA]</scope>
    <source>
        <strain evidence="3 4">Zambia</strain>
    </source>
</reference>
<evidence type="ECO:0000256" key="1">
    <source>
        <dbReference type="SAM" id="Coils"/>
    </source>
</evidence>
<feature type="region of interest" description="Disordered" evidence="2">
    <location>
        <begin position="1"/>
        <end position="41"/>
    </location>
</feature>